<dbReference type="eggNOG" id="ENOG502RZF1">
    <property type="taxonomic scope" value="Eukaryota"/>
</dbReference>
<dbReference type="GeneID" id="19903737"/>
<dbReference type="RefSeq" id="XP_007782490.1">
    <property type="nucleotide sequence ID" value="XM_007784300.1"/>
</dbReference>
<feature type="region of interest" description="Disordered" evidence="1">
    <location>
        <begin position="1"/>
        <end position="60"/>
    </location>
</feature>
<dbReference type="STRING" id="1168221.R7YZB3"/>
<evidence type="ECO:0000256" key="1">
    <source>
        <dbReference type="SAM" id="MobiDB-lite"/>
    </source>
</evidence>
<feature type="transmembrane region" description="Helical" evidence="2">
    <location>
        <begin position="94"/>
        <end position="114"/>
    </location>
</feature>
<proteinExistence type="predicted"/>
<keyword evidence="2" id="KW-0812">Transmembrane</keyword>
<keyword evidence="2" id="KW-0472">Membrane</keyword>
<evidence type="ECO:0000313" key="3">
    <source>
        <dbReference type="EMBL" id="EON67173.1"/>
    </source>
</evidence>
<name>R7YZB3_CONA1</name>
<keyword evidence="4" id="KW-1185">Reference proteome</keyword>
<keyword evidence="2" id="KW-1133">Transmembrane helix</keyword>
<evidence type="ECO:0000313" key="4">
    <source>
        <dbReference type="Proteomes" id="UP000016924"/>
    </source>
</evidence>
<feature type="compositionally biased region" description="Polar residues" evidence="1">
    <location>
        <begin position="1"/>
        <end position="19"/>
    </location>
</feature>
<evidence type="ECO:0000256" key="2">
    <source>
        <dbReference type="SAM" id="Phobius"/>
    </source>
</evidence>
<accession>R7YZB3</accession>
<gene>
    <name evidence="3" type="ORF">W97_06426</name>
</gene>
<dbReference type="HOGENOM" id="CLU_026455_2_1_1"/>
<dbReference type="AlphaFoldDB" id="R7YZB3"/>
<feature type="compositionally biased region" description="Polar residues" evidence="1">
    <location>
        <begin position="26"/>
        <end position="35"/>
    </location>
</feature>
<reference evidence="4" key="1">
    <citation type="submission" date="2012-06" db="EMBL/GenBank/DDBJ databases">
        <title>The genome sequence of Coniosporium apollinis CBS 100218.</title>
        <authorList>
            <consortium name="The Broad Institute Genome Sequencing Platform"/>
            <person name="Cuomo C."/>
            <person name="Gorbushina A."/>
            <person name="Noack S."/>
            <person name="Walker B."/>
            <person name="Young S.K."/>
            <person name="Zeng Q."/>
            <person name="Gargeya S."/>
            <person name="Fitzgerald M."/>
            <person name="Haas B."/>
            <person name="Abouelleil A."/>
            <person name="Alvarado L."/>
            <person name="Arachchi H.M."/>
            <person name="Berlin A.M."/>
            <person name="Chapman S.B."/>
            <person name="Goldberg J."/>
            <person name="Griggs A."/>
            <person name="Gujja S."/>
            <person name="Hansen M."/>
            <person name="Howarth C."/>
            <person name="Imamovic A."/>
            <person name="Larimer J."/>
            <person name="McCowan C."/>
            <person name="Montmayeur A."/>
            <person name="Murphy C."/>
            <person name="Neiman D."/>
            <person name="Pearson M."/>
            <person name="Priest M."/>
            <person name="Roberts A."/>
            <person name="Saif S."/>
            <person name="Shea T."/>
            <person name="Sisk P."/>
            <person name="Sykes S."/>
            <person name="Wortman J."/>
            <person name="Nusbaum C."/>
            <person name="Birren B."/>
        </authorList>
    </citation>
    <scope>NUCLEOTIDE SEQUENCE [LARGE SCALE GENOMIC DNA]</scope>
    <source>
        <strain evidence="4">CBS 100218</strain>
    </source>
</reference>
<dbReference type="OrthoDB" id="4179406at2759"/>
<dbReference type="OMA" id="FHMPRID"/>
<organism evidence="3 4">
    <name type="scientific">Coniosporium apollinis (strain CBS 100218)</name>
    <name type="common">Rock-inhabiting black yeast</name>
    <dbReference type="NCBI Taxonomy" id="1168221"/>
    <lineage>
        <taxon>Eukaryota</taxon>
        <taxon>Fungi</taxon>
        <taxon>Dikarya</taxon>
        <taxon>Ascomycota</taxon>
        <taxon>Pezizomycotina</taxon>
        <taxon>Dothideomycetes</taxon>
        <taxon>Dothideomycetes incertae sedis</taxon>
        <taxon>Coniosporium</taxon>
    </lineage>
</organism>
<protein>
    <submittedName>
        <fullName evidence="3">Uncharacterized protein</fullName>
    </submittedName>
</protein>
<sequence>MPSMQQDQPSAFGMSSSPQAKKRNVRGSTPSSSPIKSPRGAASQPRGDRSPNPPAAPEDEGGLPSLVWNKVFYPAASFLFSVLQSALKLLRPLLVYALALWLLIGTGIVLRNLVTSSVSNALAPLCHIPGMSRVVPLCEYAKHPQPAGAPEFDQLMTVQSAFEDVLSSSSESATLPMDMKRSELSIRDLRSVVSFSSLPSRNELVFEFGGFIDTARQASMDLTKFNSRIGRAVDHILSTNRWTLQVIDGITEREAARGSLTRFFTDTVMGPFTSRQTTDEMLLEQYLKHTRAVEEEIQDLIFEAQELLRILQNLDDRLDVIAMIALRDGFAAQGSKDELFAALWTKLGGNRSSVHKLNEQLKLLKQVSQYRKMAWAHVSTTILKLQAIAAGLEDLRERVAAPEIVGTSKDTPLEIHIESIQLGVERLEAQRSEARKLEGDNYRRVLDRAERNLGEDRMIDGGRIRKGHDIHL</sequence>
<dbReference type="Proteomes" id="UP000016924">
    <property type="component" value="Unassembled WGS sequence"/>
</dbReference>
<dbReference type="EMBL" id="JH767585">
    <property type="protein sequence ID" value="EON67173.1"/>
    <property type="molecule type" value="Genomic_DNA"/>
</dbReference>